<dbReference type="Proteomes" id="UP000199561">
    <property type="component" value="Unassembled WGS sequence"/>
</dbReference>
<dbReference type="STRING" id="52442.SAMN05421880_11734"/>
<feature type="chain" id="PRO_5011653231" evidence="2">
    <location>
        <begin position="20"/>
        <end position="79"/>
    </location>
</feature>
<evidence type="ECO:0000313" key="3">
    <source>
        <dbReference type="EMBL" id="SFM46202.1"/>
    </source>
</evidence>
<dbReference type="EMBL" id="FOUF01000017">
    <property type="protein sequence ID" value="SFM46202.1"/>
    <property type="molecule type" value="Genomic_DNA"/>
</dbReference>
<feature type="compositionally biased region" description="Polar residues" evidence="1">
    <location>
        <begin position="48"/>
        <end position="63"/>
    </location>
</feature>
<keyword evidence="2" id="KW-0732">Signal</keyword>
<name>A0A1I4R1K8_9PROT</name>
<reference evidence="3 4" key="1">
    <citation type="submission" date="2016-10" db="EMBL/GenBank/DDBJ databases">
        <authorList>
            <person name="de Groot N.N."/>
        </authorList>
    </citation>
    <scope>NUCLEOTIDE SEQUENCE [LARGE SCALE GENOMIC DNA]</scope>
    <source>
        <strain evidence="3 4">Nm146</strain>
    </source>
</reference>
<evidence type="ECO:0000256" key="2">
    <source>
        <dbReference type="SAM" id="SignalP"/>
    </source>
</evidence>
<accession>A0A1I4R1K8</accession>
<organism evidence="3 4">
    <name type="scientific">Nitrosomonas nitrosa</name>
    <dbReference type="NCBI Taxonomy" id="52442"/>
    <lineage>
        <taxon>Bacteria</taxon>
        <taxon>Pseudomonadati</taxon>
        <taxon>Pseudomonadota</taxon>
        <taxon>Betaproteobacteria</taxon>
        <taxon>Nitrosomonadales</taxon>
        <taxon>Nitrosomonadaceae</taxon>
        <taxon>Nitrosomonas</taxon>
    </lineage>
</organism>
<evidence type="ECO:0000313" key="4">
    <source>
        <dbReference type="Proteomes" id="UP000199561"/>
    </source>
</evidence>
<feature type="compositionally biased region" description="Basic and acidic residues" evidence="1">
    <location>
        <begin position="64"/>
        <end position="79"/>
    </location>
</feature>
<sequence length="79" mass="8563">MLKALMAIGLSMAFSTVVASETPPATPTHQDSATTTETRQQPKKLEANQPSTENKSSAKQPSNTEKKPSMADYCRKHPC</sequence>
<keyword evidence="4" id="KW-1185">Reference proteome</keyword>
<feature type="compositionally biased region" description="Polar residues" evidence="1">
    <location>
        <begin position="27"/>
        <end position="39"/>
    </location>
</feature>
<proteinExistence type="predicted"/>
<protein>
    <submittedName>
        <fullName evidence="3">Uncharacterized protein</fullName>
    </submittedName>
</protein>
<dbReference type="AlphaFoldDB" id="A0A1I4R1K8"/>
<feature type="signal peptide" evidence="2">
    <location>
        <begin position="1"/>
        <end position="19"/>
    </location>
</feature>
<dbReference type="RefSeq" id="WP_090669474.1">
    <property type="nucleotide sequence ID" value="NZ_FOUF01000017.1"/>
</dbReference>
<gene>
    <name evidence="3" type="ORF">SAMN05421880_11734</name>
</gene>
<feature type="region of interest" description="Disordered" evidence="1">
    <location>
        <begin position="19"/>
        <end position="79"/>
    </location>
</feature>
<evidence type="ECO:0000256" key="1">
    <source>
        <dbReference type="SAM" id="MobiDB-lite"/>
    </source>
</evidence>